<feature type="compositionally biased region" description="Pro residues" evidence="1">
    <location>
        <begin position="42"/>
        <end position="65"/>
    </location>
</feature>
<keyword evidence="3" id="KW-1185">Reference proteome</keyword>
<dbReference type="GeneID" id="19203331"/>
<feature type="region of interest" description="Disordered" evidence="1">
    <location>
        <begin position="39"/>
        <end position="143"/>
    </location>
</feature>
<gene>
    <name evidence="2" type="ORF">CONPUDRAFT_154837</name>
</gene>
<evidence type="ECO:0000313" key="2">
    <source>
        <dbReference type="EMBL" id="EIW80848.1"/>
    </source>
</evidence>
<name>A0A5M3MNV7_CONPW</name>
<dbReference type="EMBL" id="JH711579">
    <property type="protein sequence ID" value="EIW80848.1"/>
    <property type="molecule type" value="Genomic_DNA"/>
</dbReference>
<evidence type="ECO:0000256" key="1">
    <source>
        <dbReference type="SAM" id="MobiDB-lite"/>
    </source>
</evidence>
<dbReference type="AlphaFoldDB" id="A0A5M3MNV7"/>
<comment type="caution">
    <text evidence="2">The sequence shown here is derived from an EMBL/GenBank/DDBJ whole genome shotgun (WGS) entry which is preliminary data.</text>
</comment>
<dbReference type="RefSeq" id="XP_007769683.1">
    <property type="nucleotide sequence ID" value="XM_007771493.1"/>
</dbReference>
<reference evidence="3" key="1">
    <citation type="journal article" date="2012" name="Science">
        <title>The Paleozoic origin of enzymatic lignin decomposition reconstructed from 31 fungal genomes.</title>
        <authorList>
            <person name="Floudas D."/>
            <person name="Binder M."/>
            <person name="Riley R."/>
            <person name="Barry K."/>
            <person name="Blanchette R.A."/>
            <person name="Henrissat B."/>
            <person name="Martinez A.T."/>
            <person name="Otillar R."/>
            <person name="Spatafora J.W."/>
            <person name="Yadav J.S."/>
            <person name="Aerts A."/>
            <person name="Benoit I."/>
            <person name="Boyd A."/>
            <person name="Carlson A."/>
            <person name="Copeland A."/>
            <person name="Coutinho P.M."/>
            <person name="de Vries R.P."/>
            <person name="Ferreira P."/>
            <person name="Findley K."/>
            <person name="Foster B."/>
            <person name="Gaskell J."/>
            <person name="Glotzer D."/>
            <person name="Gorecki P."/>
            <person name="Heitman J."/>
            <person name="Hesse C."/>
            <person name="Hori C."/>
            <person name="Igarashi K."/>
            <person name="Jurgens J.A."/>
            <person name="Kallen N."/>
            <person name="Kersten P."/>
            <person name="Kohler A."/>
            <person name="Kuees U."/>
            <person name="Kumar T.K.A."/>
            <person name="Kuo A."/>
            <person name="LaButti K."/>
            <person name="Larrondo L.F."/>
            <person name="Lindquist E."/>
            <person name="Ling A."/>
            <person name="Lombard V."/>
            <person name="Lucas S."/>
            <person name="Lundell T."/>
            <person name="Martin R."/>
            <person name="McLaughlin D.J."/>
            <person name="Morgenstern I."/>
            <person name="Morin E."/>
            <person name="Murat C."/>
            <person name="Nagy L.G."/>
            <person name="Nolan M."/>
            <person name="Ohm R.A."/>
            <person name="Patyshakuliyeva A."/>
            <person name="Rokas A."/>
            <person name="Ruiz-Duenas F.J."/>
            <person name="Sabat G."/>
            <person name="Salamov A."/>
            <person name="Samejima M."/>
            <person name="Schmutz J."/>
            <person name="Slot J.C."/>
            <person name="St John F."/>
            <person name="Stenlid J."/>
            <person name="Sun H."/>
            <person name="Sun S."/>
            <person name="Syed K."/>
            <person name="Tsang A."/>
            <person name="Wiebenga A."/>
            <person name="Young D."/>
            <person name="Pisabarro A."/>
            <person name="Eastwood D.C."/>
            <person name="Martin F."/>
            <person name="Cullen D."/>
            <person name="Grigoriev I.V."/>
            <person name="Hibbett D.S."/>
        </authorList>
    </citation>
    <scope>NUCLEOTIDE SEQUENCE [LARGE SCALE GENOMIC DNA]</scope>
    <source>
        <strain evidence="3">RWD-64-598 SS2</strain>
    </source>
</reference>
<feature type="region of interest" description="Disordered" evidence="1">
    <location>
        <begin position="1"/>
        <end position="26"/>
    </location>
</feature>
<feature type="compositionally biased region" description="Polar residues" evidence="1">
    <location>
        <begin position="7"/>
        <end position="20"/>
    </location>
</feature>
<feature type="compositionally biased region" description="Basic residues" evidence="1">
    <location>
        <begin position="72"/>
        <end position="84"/>
    </location>
</feature>
<proteinExistence type="predicted"/>
<sequence length="143" mass="15866">MWRARSRNYQIQAPLQSPSLEPSPIPPFLRFPSPLLLLVSRPFPPSPPSSSPIRSPPAAPDPRPTPFATDVRHRRHLHKRRHRPSSATIGPQEPTHPHLLPLTPLFTKPEMTRSGGWSGEERSPPPRAGYAPPHDGVFATPSS</sequence>
<dbReference type="KEGG" id="cput:CONPUDRAFT_154837"/>
<accession>A0A5M3MNV7</accession>
<evidence type="ECO:0000313" key="3">
    <source>
        <dbReference type="Proteomes" id="UP000053558"/>
    </source>
</evidence>
<organism evidence="2 3">
    <name type="scientific">Coniophora puteana (strain RWD-64-598)</name>
    <name type="common">Brown rot fungus</name>
    <dbReference type="NCBI Taxonomy" id="741705"/>
    <lineage>
        <taxon>Eukaryota</taxon>
        <taxon>Fungi</taxon>
        <taxon>Dikarya</taxon>
        <taxon>Basidiomycota</taxon>
        <taxon>Agaricomycotina</taxon>
        <taxon>Agaricomycetes</taxon>
        <taxon>Agaricomycetidae</taxon>
        <taxon>Boletales</taxon>
        <taxon>Coniophorineae</taxon>
        <taxon>Coniophoraceae</taxon>
        <taxon>Coniophora</taxon>
    </lineage>
</organism>
<protein>
    <submittedName>
        <fullName evidence="2">Uncharacterized protein</fullName>
    </submittedName>
</protein>
<dbReference type="Proteomes" id="UP000053558">
    <property type="component" value="Unassembled WGS sequence"/>
</dbReference>